<dbReference type="AlphaFoldDB" id="A0A940PAU6"/>
<keyword evidence="1" id="KW-0472">Membrane</keyword>
<gene>
    <name evidence="2" type="ORF">I6N95_09035</name>
</gene>
<feature type="transmembrane region" description="Helical" evidence="1">
    <location>
        <begin position="6"/>
        <end position="28"/>
    </location>
</feature>
<sequence length="222" mass="25546">MVEELELVLIGLLTALIVMVFFSFWLFFRNVQVTKDIQRLNARSTNSGRKKKKIRQTIVKLKRIKHSRVKKMIILMSLSVTLMASSYALKTHISRSLSGENGDTMAQAYYLIRNFEEQVDLAATKSEEEEKVTRNINYLATTMASYGVYTASYLNSEEGQLALNKYYDAIKELGINNATMANEFYGNSILAEETQEDIKRLKAYEQKVVDYYQIDTSILEKK</sequence>
<keyword evidence="3" id="KW-1185">Reference proteome</keyword>
<dbReference type="Proteomes" id="UP000674938">
    <property type="component" value="Unassembled WGS sequence"/>
</dbReference>
<evidence type="ECO:0000313" key="2">
    <source>
        <dbReference type="EMBL" id="MBP1041147.1"/>
    </source>
</evidence>
<proteinExistence type="predicted"/>
<evidence type="ECO:0000256" key="1">
    <source>
        <dbReference type="SAM" id="Phobius"/>
    </source>
</evidence>
<protein>
    <submittedName>
        <fullName evidence="2">Uncharacterized protein</fullName>
    </submittedName>
</protein>
<keyword evidence="1" id="KW-1133">Transmembrane helix</keyword>
<reference evidence="2" key="1">
    <citation type="submission" date="2020-12" db="EMBL/GenBank/DDBJ databases">
        <title>Vagococcus allomyrinae sp. nov. and Enterococcus lavae sp. nov., isolated from the larvae of Allomyrina dichotoma.</title>
        <authorList>
            <person name="Lee S.D."/>
        </authorList>
    </citation>
    <scope>NUCLEOTIDE SEQUENCE</scope>
    <source>
        <strain evidence="2">BWB3-3</strain>
    </source>
</reference>
<keyword evidence="1" id="KW-0812">Transmembrane</keyword>
<comment type="caution">
    <text evidence="2">The sequence shown here is derived from an EMBL/GenBank/DDBJ whole genome shotgun (WGS) entry which is preliminary data.</text>
</comment>
<evidence type="ECO:0000313" key="3">
    <source>
        <dbReference type="Proteomes" id="UP000674938"/>
    </source>
</evidence>
<name>A0A940PAU6_9ENTE</name>
<dbReference type="RefSeq" id="WP_209526813.1">
    <property type="nucleotide sequence ID" value="NZ_JAEEGA010000005.1"/>
</dbReference>
<accession>A0A940PAU6</accession>
<organism evidence="2 3">
    <name type="scientific">Vagococcus allomyrinae</name>
    <dbReference type="NCBI Taxonomy" id="2794353"/>
    <lineage>
        <taxon>Bacteria</taxon>
        <taxon>Bacillati</taxon>
        <taxon>Bacillota</taxon>
        <taxon>Bacilli</taxon>
        <taxon>Lactobacillales</taxon>
        <taxon>Enterococcaceae</taxon>
        <taxon>Vagococcus</taxon>
    </lineage>
</organism>
<dbReference type="EMBL" id="JAEEGA010000005">
    <property type="protein sequence ID" value="MBP1041147.1"/>
    <property type="molecule type" value="Genomic_DNA"/>
</dbReference>
<feature type="transmembrane region" description="Helical" evidence="1">
    <location>
        <begin position="72"/>
        <end position="89"/>
    </location>
</feature>